<feature type="domain" description="RNA polymerase sigma-70 region 2" evidence="2">
    <location>
        <begin position="31"/>
        <end position="90"/>
    </location>
</feature>
<name>A0ABT7LI38_9BURK</name>
<organism evidence="5 6">
    <name type="scientific">Roseateles subflavus</name>
    <dbReference type="NCBI Taxonomy" id="3053353"/>
    <lineage>
        <taxon>Bacteria</taxon>
        <taxon>Pseudomonadati</taxon>
        <taxon>Pseudomonadota</taxon>
        <taxon>Betaproteobacteria</taxon>
        <taxon>Burkholderiales</taxon>
        <taxon>Sphaerotilaceae</taxon>
        <taxon>Roseateles</taxon>
    </lineage>
</organism>
<feature type="region of interest" description="Disordered" evidence="1">
    <location>
        <begin position="436"/>
        <end position="457"/>
    </location>
</feature>
<feature type="domain" description="RNA polymerase sigma factor 70 region 4 type 2" evidence="3">
    <location>
        <begin position="134"/>
        <end position="185"/>
    </location>
</feature>
<dbReference type="NCBIfam" id="TIGR02937">
    <property type="entry name" value="sigma70-ECF"/>
    <property type="match status" value="1"/>
</dbReference>
<evidence type="ECO:0000256" key="1">
    <source>
        <dbReference type="SAM" id="MobiDB-lite"/>
    </source>
</evidence>
<dbReference type="InterPro" id="IPR011990">
    <property type="entry name" value="TPR-like_helical_dom_sf"/>
</dbReference>
<dbReference type="PANTHER" id="PTHR47756:SF1">
    <property type="entry name" value="BLL0085 PROTEIN"/>
    <property type="match status" value="1"/>
</dbReference>
<dbReference type="Gene3D" id="1.10.10.10">
    <property type="entry name" value="Winged helix-like DNA-binding domain superfamily/Winged helix DNA-binding domain"/>
    <property type="match status" value="1"/>
</dbReference>
<dbReference type="SUPFAM" id="SSF88659">
    <property type="entry name" value="Sigma3 and sigma4 domains of RNA polymerase sigma factors"/>
    <property type="match status" value="1"/>
</dbReference>
<dbReference type="InterPro" id="IPR036388">
    <property type="entry name" value="WH-like_DNA-bd_sf"/>
</dbReference>
<dbReference type="Pfam" id="PF04542">
    <property type="entry name" value="Sigma70_r2"/>
    <property type="match status" value="1"/>
</dbReference>
<evidence type="ECO:0000259" key="4">
    <source>
        <dbReference type="Pfam" id="PF20239"/>
    </source>
</evidence>
<dbReference type="InterPro" id="IPR013324">
    <property type="entry name" value="RNA_pol_sigma_r3/r4-like"/>
</dbReference>
<evidence type="ECO:0000259" key="2">
    <source>
        <dbReference type="Pfam" id="PF04542"/>
    </source>
</evidence>
<dbReference type="Pfam" id="PF20239">
    <property type="entry name" value="DUF6596"/>
    <property type="match status" value="1"/>
</dbReference>
<dbReference type="InterPro" id="IPR007627">
    <property type="entry name" value="RNA_pol_sigma70_r2"/>
</dbReference>
<evidence type="ECO:0000259" key="3">
    <source>
        <dbReference type="Pfam" id="PF08281"/>
    </source>
</evidence>
<proteinExistence type="predicted"/>
<dbReference type="InterPro" id="IPR013325">
    <property type="entry name" value="RNA_pol_sigma_r2"/>
</dbReference>
<dbReference type="SUPFAM" id="SSF88946">
    <property type="entry name" value="Sigma2 domain of RNA polymerase sigma factors"/>
    <property type="match status" value="1"/>
</dbReference>
<dbReference type="RefSeq" id="WP_285981413.1">
    <property type="nucleotide sequence ID" value="NZ_JASVDS010000001.1"/>
</dbReference>
<comment type="caution">
    <text evidence="5">The sequence shown here is derived from an EMBL/GenBank/DDBJ whole genome shotgun (WGS) entry which is preliminary data.</text>
</comment>
<dbReference type="EMBL" id="JASVDS010000001">
    <property type="protein sequence ID" value="MDL5031305.1"/>
    <property type="molecule type" value="Genomic_DNA"/>
</dbReference>
<dbReference type="Pfam" id="PF08281">
    <property type="entry name" value="Sigma70_r4_2"/>
    <property type="match status" value="1"/>
</dbReference>
<reference evidence="5 6" key="1">
    <citation type="submission" date="2023-06" db="EMBL/GenBank/DDBJ databases">
        <title>Pelomonas sp. APW6 16S ribosomal RNA gene genome sequencing and assembly.</title>
        <authorList>
            <person name="Woo H."/>
        </authorList>
    </citation>
    <scope>NUCLEOTIDE SEQUENCE [LARGE SCALE GENOMIC DNA]</scope>
    <source>
        <strain evidence="5 6">APW6</strain>
    </source>
</reference>
<feature type="domain" description="DUF6596" evidence="4">
    <location>
        <begin position="203"/>
        <end position="301"/>
    </location>
</feature>
<dbReference type="PANTHER" id="PTHR47756">
    <property type="entry name" value="BLL6612 PROTEIN-RELATED"/>
    <property type="match status" value="1"/>
</dbReference>
<keyword evidence="6" id="KW-1185">Reference proteome</keyword>
<dbReference type="Proteomes" id="UP001238603">
    <property type="component" value="Unassembled WGS sequence"/>
</dbReference>
<dbReference type="Gene3D" id="1.25.40.10">
    <property type="entry name" value="Tetratricopeptide repeat domain"/>
    <property type="match status" value="1"/>
</dbReference>
<evidence type="ECO:0000313" key="6">
    <source>
        <dbReference type="Proteomes" id="UP001238603"/>
    </source>
</evidence>
<sequence>MSEAPRDGPGGDDGAALRARVAALWRLESAVVIGAVRRLLRDLDEAEEIAQEALLAALEHWPREGFPDKPGAWLMTTARHRALDRLRQQRMQERHHEALAQDLEARQEHVVPDLSDRLDERRADDIGDDLLRLIFTACHPLLSPEARAALTLRLLGGLSTAEIARAYLCPEPTVAQRISRAKRTLSEAQVPFELPGPAERLQRLGAVLEVVYLIFNEGYAASSGSDWLRPDLMAEAQRLARLLASQLPQEPEVLGLLALVEIQASRQAARLDAHGAPVLLMDQDRRRWDSLLIRRGLAALAAGEAACRALGAAPGYYLLQAGIAACHARATRPEDTDWSLILGLYTRLLEGWPSPVVALNRAVALSRAPQGSAAEALLLVDALGADGPMQRYPWWHSVRGDLLERQQRWAEAAAAFEQAAALSLNEKERALLLQRALKGRSKDEEKGRGAQTPRPSE</sequence>
<evidence type="ECO:0000313" key="5">
    <source>
        <dbReference type="EMBL" id="MDL5031305.1"/>
    </source>
</evidence>
<gene>
    <name evidence="5" type="ORF">QRD43_05230</name>
</gene>
<dbReference type="InterPro" id="IPR046531">
    <property type="entry name" value="DUF6596"/>
</dbReference>
<accession>A0ABT7LI38</accession>
<dbReference type="Gene3D" id="1.10.1740.10">
    <property type="match status" value="1"/>
</dbReference>
<dbReference type="InterPro" id="IPR014284">
    <property type="entry name" value="RNA_pol_sigma-70_dom"/>
</dbReference>
<dbReference type="InterPro" id="IPR013249">
    <property type="entry name" value="RNA_pol_sigma70_r4_t2"/>
</dbReference>
<protein>
    <submittedName>
        <fullName evidence="5">Sigma-70 family RNA polymerase sigma factor</fullName>
    </submittedName>
</protein>